<name>A0A4Q7B687_9GAMM</name>
<accession>A0A4Q7B687</accession>
<feature type="transmembrane region" description="Helical" evidence="1">
    <location>
        <begin position="112"/>
        <end position="130"/>
    </location>
</feature>
<comment type="caution">
    <text evidence="2">The sequence shown here is derived from an EMBL/GenBank/DDBJ whole genome shotgun (WGS) entry which is preliminary data.</text>
</comment>
<feature type="transmembrane region" description="Helical" evidence="1">
    <location>
        <begin position="50"/>
        <end position="74"/>
    </location>
</feature>
<dbReference type="EMBL" id="SGSU01000003">
    <property type="protein sequence ID" value="RZG68792.1"/>
    <property type="molecule type" value="Genomic_DNA"/>
</dbReference>
<organism evidence="2 3">
    <name type="scientific">Acinetobacter bouvetii</name>
    <dbReference type="NCBI Taxonomy" id="202951"/>
    <lineage>
        <taxon>Bacteria</taxon>
        <taxon>Pseudomonadati</taxon>
        <taxon>Pseudomonadota</taxon>
        <taxon>Gammaproteobacteria</taxon>
        <taxon>Moraxellales</taxon>
        <taxon>Moraxellaceae</taxon>
        <taxon>Acinetobacter</taxon>
    </lineage>
</organism>
<feature type="transmembrane region" description="Helical" evidence="1">
    <location>
        <begin position="151"/>
        <end position="169"/>
    </location>
</feature>
<keyword evidence="1" id="KW-0472">Membrane</keyword>
<feature type="transmembrane region" description="Helical" evidence="1">
    <location>
        <begin position="12"/>
        <end position="30"/>
    </location>
</feature>
<dbReference type="AlphaFoldDB" id="A0A4Q7B687"/>
<proteinExistence type="predicted"/>
<keyword evidence="1" id="KW-0812">Transmembrane</keyword>
<sequence length="234" mass="27012">MLIKSLDNYKISLYEFLTLVFFIGISYAYLNKIILYEALGISWLIGSLTPNYVLVSSLGFIFSTFVGASIGLLLPMKRLFFITMIVLGFVFSGLYSLINYFDFLSVHLDKNFNFLALIFWCLVCMFCFGITKFNIEMHRLTKSMGGKPVPLAISISLFIILVLGTPSWLSKIEQKKIFEKPEIFYSQVSIKNDTRKWFLLEFIGDKALIKLAGNDLIYKYVEYKDIELYEAKSR</sequence>
<dbReference type="RefSeq" id="WP_130144195.1">
    <property type="nucleotide sequence ID" value="NZ_SGSU01000003.1"/>
</dbReference>
<evidence type="ECO:0000313" key="2">
    <source>
        <dbReference type="EMBL" id="RZG68792.1"/>
    </source>
</evidence>
<evidence type="ECO:0000256" key="1">
    <source>
        <dbReference type="SAM" id="Phobius"/>
    </source>
</evidence>
<feature type="transmembrane region" description="Helical" evidence="1">
    <location>
        <begin position="79"/>
        <end position="100"/>
    </location>
</feature>
<keyword evidence="1" id="KW-1133">Transmembrane helix</keyword>
<protein>
    <submittedName>
        <fullName evidence="2">Uncharacterized protein</fullName>
    </submittedName>
</protein>
<evidence type="ECO:0000313" key="3">
    <source>
        <dbReference type="Proteomes" id="UP000293483"/>
    </source>
</evidence>
<gene>
    <name evidence="2" type="ORF">EXE25_03710</name>
</gene>
<reference evidence="2 3" key="1">
    <citation type="submission" date="2019-02" db="EMBL/GenBank/DDBJ databases">
        <title>The Batch Genome Submission of Acinetobacter spp. strains.</title>
        <authorList>
            <person name="Qin J."/>
            <person name="Hu Y."/>
            <person name="Ye H."/>
            <person name="Wei L."/>
            <person name="Feng Y."/>
            <person name="Zong Z."/>
        </authorList>
    </citation>
    <scope>NUCLEOTIDE SEQUENCE [LARGE SCALE GENOMIC DNA]</scope>
    <source>
        <strain evidence="2 3">WCHABo060081</strain>
    </source>
</reference>
<dbReference type="Proteomes" id="UP000293483">
    <property type="component" value="Unassembled WGS sequence"/>
</dbReference>